<feature type="transmembrane region" description="Helical" evidence="2">
    <location>
        <begin position="263"/>
        <end position="281"/>
    </location>
</feature>
<dbReference type="Pfam" id="PF04123">
    <property type="entry name" value="DUF373"/>
    <property type="match status" value="1"/>
</dbReference>
<feature type="transmembrane region" description="Helical" evidence="2">
    <location>
        <begin position="347"/>
        <end position="365"/>
    </location>
</feature>
<feature type="transmembrane region" description="Helical" evidence="2">
    <location>
        <begin position="220"/>
        <end position="243"/>
    </location>
</feature>
<accession>A0A1H6FM98</accession>
<feature type="compositionally biased region" description="Basic and acidic residues" evidence="1">
    <location>
        <begin position="371"/>
        <end position="381"/>
    </location>
</feature>
<feature type="compositionally biased region" description="Basic and acidic residues" evidence="1">
    <location>
        <begin position="412"/>
        <end position="426"/>
    </location>
</feature>
<evidence type="ECO:0000256" key="1">
    <source>
        <dbReference type="SAM" id="MobiDB-lite"/>
    </source>
</evidence>
<dbReference type="OrthoDB" id="31282at2157"/>
<dbReference type="InterPro" id="IPR007254">
    <property type="entry name" value="DUF373"/>
</dbReference>
<dbReference type="PANTHER" id="PTHR38815">
    <property type="entry name" value="HYPOTHETICAL MEMBRANE PROTEIN, CONSERVED, DUF373 FAMILY"/>
    <property type="match status" value="1"/>
</dbReference>
<dbReference type="EMBL" id="FNWL01000001">
    <property type="protein sequence ID" value="SEH11986.1"/>
    <property type="molecule type" value="Genomic_DNA"/>
</dbReference>
<keyword evidence="2" id="KW-0812">Transmembrane</keyword>
<feature type="transmembrane region" description="Helical" evidence="2">
    <location>
        <begin position="182"/>
        <end position="199"/>
    </location>
</feature>
<keyword evidence="4" id="KW-1185">Reference proteome</keyword>
<dbReference type="RefSeq" id="WP_090504914.1">
    <property type="nucleotide sequence ID" value="NZ_FNWL01000001.1"/>
</dbReference>
<dbReference type="PANTHER" id="PTHR38815:SF1">
    <property type="entry name" value="DUF373 FAMILY PROTEIN"/>
    <property type="match status" value="1"/>
</dbReference>
<dbReference type="AlphaFoldDB" id="A0A1H6FM98"/>
<feature type="compositionally biased region" description="Acidic residues" evidence="1">
    <location>
        <begin position="436"/>
        <end position="446"/>
    </location>
</feature>
<evidence type="ECO:0000313" key="3">
    <source>
        <dbReference type="EMBL" id="SEH11986.1"/>
    </source>
</evidence>
<name>A0A1H6FM98_9EURY</name>
<organism evidence="3 4">
    <name type="scientific">Natronorubrum sediminis</name>
    <dbReference type="NCBI Taxonomy" id="640943"/>
    <lineage>
        <taxon>Archaea</taxon>
        <taxon>Methanobacteriati</taxon>
        <taxon>Methanobacteriota</taxon>
        <taxon>Stenosarchaea group</taxon>
        <taxon>Halobacteria</taxon>
        <taxon>Halobacteriales</taxon>
        <taxon>Natrialbaceae</taxon>
        <taxon>Natronorubrum</taxon>
    </lineage>
</organism>
<gene>
    <name evidence="3" type="ORF">SAMN04487967_0602</name>
</gene>
<protein>
    <submittedName>
        <fullName evidence="3">Putative membrane protein</fullName>
    </submittedName>
</protein>
<keyword evidence="2" id="KW-1133">Transmembrane helix</keyword>
<dbReference type="Proteomes" id="UP000199112">
    <property type="component" value="Unassembled WGS sequence"/>
</dbReference>
<proteinExistence type="predicted"/>
<feature type="transmembrane region" description="Helical" evidence="2">
    <location>
        <begin position="293"/>
        <end position="315"/>
    </location>
</feature>
<evidence type="ECO:0000313" key="4">
    <source>
        <dbReference type="Proteomes" id="UP000199112"/>
    </source>
</evidence>
<sequence>MTTLVVCLDRTDDVGRRTGLRSPIVGWEAIRALVTDVGLADPEDSGVNSLLETLRVAQNLRDENESVVAAVVSGDRESMVSADRSVASQIDELVATHDPDSAVVVIDSAEDERLVPIVESRVQVDSVDRVVVRQARDIESTYYLLKQFLADEELRQTVLVPIGLTLLVFPILATVFGPAEGAAAITTVIGVFLLYKGFNVDDLITRATHQAREALYSGQVSVVTYVVAAGLTLVGVFAGMLGVSNLDDPAGILTPTAQFAFDSVMWLAMAALTASVGRLLDEAISDEPIRTSFLNLPFIVVSVGLVIRGFSAYFLEQQGVIGPLEVPAYELGAVSSESFVVTASERLVVFVVLAIVVSLLGAKAASSISTTRDESESERSASTRSTAPNTEVAGDADAPSGLTDGGPSSNHDSPRAENSDDTDVSHRYGSGPDQPSEPDDDTDRSE</sequence>
<feature type="region of interest" description="Disordered" evidence="1">
    <location>
        <begin position="367"/>
        <end position="446"/>
    </location>
</feature>
<feature type="transmembrane region" description="Helical" evidence="2">
    <location>
        <begin position="158"/>
        <end position="176"/>
    </location>
</feature>
<keyword evidence="2" id="KW-0472">Membrane</keyword>
<reference evidence="4" key="1">
    <citation type="submission" date="2016-10" db="EMBL/GenBank/DDBJ databases">
        <authorList>
            <person name="Varghese N."/>
            <person name="Submissions S."/>
        </authorList>
    </citation>
    <scope>NUCLEOTIDE SEQUENCE [LARGE SCALE GENOMIC DNA]</scope>
    <source>
        <strain evidence="4">CGMCC 1.8981</strain>
    </source>
</reference>
<evidence type="ECO:0000256" key="2">
    <source>
        <dbReference type="SAM" id="Phobius"/>
    </source>
</evidence>